<dbReference type="NCBIfam" id="TIGR00187">
    <property type="entry name" value="ribE"/>
    <property type="match status" value="1"/>
</dbReference>
<evidence type="ECO:0000256" key="7">
    <source>
        <dbReference type="ARBA" id="ARBA00022737"/>
    </source>
</evidence>
<evidence type="ECO:0000256" key="1">
    <source>
        <dbReference type="ARBA" id="ARBA00002803"/>
    </source>
</evidence>
<dbReference type="InterPro" id="IPR017938">
    <property type="entry name" value="Riboflavin_synthase-like_b-brl"/>
</dbReference>
<dbReference type="InterPro" id="IPR026017">
    <property type="entry name" value="Lumazine-bd_dom"/>
</dbReference>
<evidence type="ECO:0000256" key="3">
    <source>
        <dbReference type="ARBA" id="ARBA00012827"/>
    </source>
</evidence>
<dbReference type="PROSITE" id="PS51177">
    <property type="entry name" value="LUMAZINE_BIND"/>
    <property type="match status" value="2"/>
</dbReference>
<dbReference type="PANTHER" id="PTHR21098">
    <property type="entry name" value="RIBOFLAVIN SYNTHASE ALPHA CHAIN"/>
    <property type="match status" value="1"/>
</dbReference>
<name>A0A8H2WVA4_9AGAM</name>
<dbReference type="InterPro" id="IPR001783">
    <property type="entry name" value="Lumazine-bd"/>
</dbReference>
<organism evidence="10 11">
    <name type="scientific">Rhizoctonia solani</name>
    <dbReference type="NCBI Taxonomy" id="456999"/>
    <lineage>
        <taxon>Eukaryota</taxon>
        <taxon>Fungi</taxon>
        <taxon>Dikarya</taxon>
        <taxon>Basidiomycota</taxon>
        <taxon>Agaricomycotina</taxon>
        <taxon>Agaricomycetes</taxon>
        <taxon>Cantharellales</taxon>
        <taxon>Ceratobasidiaceae</taxon>
        <taxon>Rhizoctonia</taxon>
    </lineage>
</organism>
<feature type="domain" description="Lumazine-binding" evidence="9">
    <location>
        <begin position="155"/>
        <end position="259"/>
    </location>
</feature>
<reference evidence="10" key="1">
    <citation type="submission" date="2021-01" db="EMBL/GenBank/DDBJ databases">
        <authorList>
            <person name="Kaushik A."/>
        </authorList>
    </citation>
    <scope>NUCLEOTIDE SEQUENCE</scope>
    <source>
        <strain evidence="10">AG4-RS23</strain>
    </source>
</reference>
<evidence type="ECO:0000259" key="9">
    <source>
        <dbReference type="PROSITE" id="PS51177"/>
    </source>
</evidence>
<gene>
    <name evidence="10" type="ORF">RDB_LOCUS1075</name>
</gene>
<dbReference type="Pfam" id="PF00677">
    <property type="entry name" value="Lum_binding"/>
    <property type="match status" value="2"/>
</dbReference>
<sequence>MTNYLRSSHHFYPWRLSSVQRGWHRGTRHFVNGRTHTHYLIDKLPTARLATMFTGLVEHLGRVAAITPLDNTASGGNGFSMTIEDSSPILGDCHIGDSICVNGACLTVTEFGESWFKVGLAPETLERTDLGERKVGDQVNLERAMAAHVRFGGHFVQGHVDGTVTVQSRVPDGNSLRLTFQLPPPTPDRPSLVPYLIAKGYITLDGASLTLTDVDDEKQTFSVMLIAHTQEKITLASKPVGAKVNVEVDMVGKYVERAVLAALGGSGGQPGEGIAKIIERVVHKAVADAARK</sequence>
<dbReference type="Proteomes" id="UP000663861">
    <property type="component" value="Unassembled WGS sequence"/>
</dbReference>
<dbReference type="NCBIfam" id="NF006767">
    <property type="entry name" value="PRK09289.1"/>
    <property type="match status" value="1"/>
</dbReference>
<accession>A0A8H2WVA4</accession>
<dbReference type="Gene3D" id="2.40.30.20">
    <property type="match status" value="2"/>
</dbReference>
<evidence type="ECO:0000256" key="8">
    <source>
        <dbReference type="PROSITE-ProRule" id="PRU00524"/>
    </source>
</evidence>
<keyword evidence="6" id="KW-0808">Transferase</keyword>
<evidence type="ECO:0000256" key="2">
    <source>
        <dbReference type="ARBA" id="ARBA00004887"/>
    </source>
</evidence>
<feature type="repeat" description="Lumazine-binding" evidence="8">
    <location>
        <begin position="52"/>
        <end position="154"/>
    </location>
</feature>
<evidence type="ECO:0000313" key="10">
    <source>
        <dbReference type="EMBL" id="CAE6410125.1"/>
    </source>
</evidence>
<proteinExistence type="predicted"/>
<dbReference type="InterPro" id="IPR023366">
    <property type="entry name" value="ATP_synth_asu-like_sf"/>
</dbReference>
<dbReference type="FunFam" id="2.40.30.20:FF:000006">
    <property type="entry name" value="Riboflavin synthase, alpha subunit"/>
    <property type="match status" value="1"/>
</dbReference>
<comment type="caution">
    <text evidence="10">The sequence shown here is derived from an EMBL/GenBank/DDBJ whole genome shotgun (WGS) entry which is preliminary data.</text>
</comment>
<keyword evidence="5" id="KW-0686">Riboflavin biosynthesis</keyword>
<dbReference type="AlphaFoldDB" id="A0A8H2WVA4"/>
<feature type="repeat" description="Lumazine-binding" evidence="8">
    <location>
        <begin position="155"/>
        <end position="259"/>
    </location>
</feature>
<dbReference type="EMBL" id="CAJMWY010000016">
    <property type="protein sequence ID" value="CAE6410125.1"/>
    <property type="molecule type" value="Genomic_DNA"/>
</dbReference>
<dbReference type="GO" id="GO:0009231">
    <property type="term" value="P:riboflavin biosynthetic process"/>
    <property type="evidence" value="ECO:0007669"/>
    <property type="project" value="UniProtKB-KW"/>
</dbReference>
<evidence type="ECO:0000256" key="6">
    <source>
        <dbReference type="ARBA" id="ARBA00022679"/>
    </source>
</evidence>
<evidence type="ECO:0000256" key="5">
    <source>
        <dbReference type="ARBA" id="ARBA00022619"/>
    </source>
</evidence>
<evidence type="ECO:0000256" key="4">
    <source>
        <dbReference type="ARBA" id="ARBA00013950"/>
    </source>
</evidence>
<dbReference type="EC" id="2.5.1.9" evidence="3"/>
<dbReference type="PANTHER" id="PTHR21098:SF0">
    <property type="entry name" value="RIBOFLAVIN SYNTHASE"/>
    <property type="match status" value="1"/>
</dbReference>
<dbReference type="FunFam" id="2.40.30.20:FF:000004">
    <property type="entry name" value="Riboflavin synthase, alpha subunit"/>
    <property type="match status" value="1"/>
</dbReference>
<comment type="pathway">
    <text evidence="2">Cofactor biosynthesis; riboflavin biosynthesis; riboflavin from 2-hydroxy-3-oxobutyl phosphate and 5-amino-6-(D-ribitylamino)uracil: step 2/2.</text>
</comment>
<protein>
    <recommendedName>
        <fullName evidence="4">Riboflavin synthase</fullName>
        <ecNumber evidence="3">2.5.1.9</ecNumber>
    </recommendedName>
</protein>
<keyword evidence="7" id="KW-0677">Repeat</keyword>
<dbReference type="SUPFAM" id="SSF63380">
    <property type="entry name" value="Riboflavin synthase domain-like"/>
    <property type="match status" value="2"/>
</dbReference>
<dbReference type="CDD" id="cd00402">
    <property type="entry name" value="Riboflavin_synthase_like"/>
    <property type="match status" value="1"/>
</dbReference>
<comment type="function">
    <text evidence="1">Catalyzes the dismutation of two molecules of 6,7-dimethyl-8-ribityllumazine, resulting in the formation of riboflavin and 5-amino-6-(D-ribitylamino)uracil.</text>
</comment>
<feature type="domain" description="Lumazine-binding" evidence="9">
    <location>
        <begin position="52"/>
        <end position="154"/>
    </location>
</feature>
<dbReference type="GO" id="GO:0004746">
    <property type="term" value="F:riboflavin synthase activity"/>
    <property type="evidence" value="ECO:0007669"/>
    <property type="project" value="UniProtKB-EC"/>
</dbReference>
<evidence type="ECO:0000313" key="11">
    <source>
        <dbReference type="Proteomes" id="UP000663861"/>
    </source>
</evidence>